<dbReference type="InParanoid" id="A0A0C3H4Z8"/>
<name>A0A0C3H4Z8_OIDMZ</name>
<organism evidence="2 3">
    <name type="scientific">Oidiodendron maius (strain Zn)</name>
    <dbReference type="NCBI Taxonomy" id="913774"/>
    <lineage>
        <taxon>Eukaryota</taxon>
        <taxon>Fungi</taxon>
        <taxon>Dikarya</taxon>
        <taxon>Ascomycota</taxon>
        <taxon>Pezizomycotina</taxon>
        <taxon>Leotiomycetes</taxon>
        <taxon>Leotiomycetes incertae sedis</taxon>
        <taxon>Myxotrichaceae</taxon>
        <taxon>Oidiodendron</taxon>
    </lineage>
</organism>
<gene>
    <name evidence="2" type="ORF">OIDMADRAFT_20606</name>
</gene>
<dbReference type="OrthoDB" id="163438at2759"/>
<keyword evidence="3" id="KW-1185">Reference proteome</keyword>
<feature type="compositionally biased region" description="Basic and acidic residues" evidence="1">
    <location>
        <begin position="8"/>
        <end position="22"/>
    </location>
</feature>
<dbReference type="EMBL" id="KN832882">
    <property type="protein sequence ID" value="KIM97541.1"/>
    <property type="molecule type" value="Genomic_DNA"/>
</dbReference>
<reference evidence="2 3" key="1">
    <citation type="submission" date="2014-04" db="EMBL/GenBank/DDBJ databases">
        <authorList>
            <consortium name="DOE Joint Genome Institute"/>
            <person name="Kuo A."/>
            <person name="Martino E."/>
            <person name="Perotto S."/>
            <person name="Kohler A."/>
            <person name="Nagy L.G."/>
            <person name="Floudas D."/>
            <person name="Copeland A."/>
            <person name="Barry K.W."/>
            <person name="Cichocki N."/>
            <person name="Veneault-Fourrey C."/>
            <person name="LaButti K."/>
            <person name="Lindquist E.A."/>
            <person name="Lipzen A."/>
            <person name="Lundell T."/>
            <person name="Morin E."/>
            <person name="Murat C."/>
            <person name="Sun H."/>
            <person name="Tunlid A."/>
            <person name="Henrissat B."/>
            <person name="Grigoriev I.V."/>
            <person name="Hibbett D.S."/>
            <person name="Martin F."/>
            <person name="Nordberg H.P."/>
            <person name="Cantor M.N."/>
            <person name="Hua S.X."/>
        </authorList>
    </citation>
    <scope>NUCLEOTIDE SEQUENCE [LARGE SCALE GENOMIC DNA]</scope>
    <source>
        <strain evidence="2 3">Zn</strain>
    </source>
</reference>
<dbReference type="AlphaFoldDB" id="A0A0C3H4Z8"/>
<evidence type="ECO:0000313" key="2">
    <source>
        <dbReference type="EMBL" id="KIM97541.1"/>
    </source>
</evidence>
<protein>
    <submittedName>
        <fullName evidence="2">Uncharacterized protein</fullName>
    </submittedName>
</protein>
<reference evidence="3" key="2">
    <citation type="submission" date="2015-01" db="EMBL/GenBank/DDBJ databases">
        <title>Evolutionary Origins and Diversification of the Mycorrhizal Mutualists.</title>
        <authorList>
            <consortium name="DOE Joint Genome Institute"/>
            <consortium name="Mycorrhizal Genomics Consortium"/>
            <person name="Kohler A."/>
            <person name="Kuo A."/>
            <person name="Nagy L.G."/>
            <person name="Floudas D."/>
            <person name="Copeland A."/>
            <person name="Barry K.W."/>
            <person name="Cichocki N."/>
            <person name="Veneault-Fourrey C."/>
            <person name="LaButti K."/>
            <person name="Lindquist E.A."/>
            <person name="Lipzen A."/>
            <person name="Lundell T."/>
            <person name="Morin E."/>
            <person name="Murat C."/>
            <person name="Riley R."/>
            <person name="Ohm R."/>
            <person name="Sun H."/>
            <person name="Tunlid A."/>
            <person name="Henrissat B."/>
            <person name="Grigoriev I.V."/>
            <person name="Hibbett D.S."/>
            <person name="Martin F."/>
        </authorList>
    </citation>
    <scope>NUCLEOTIDE SEQUENCE [LARGE SCALE GENOMIC DNA]</scope>
    <source>
        <strain evidence="3">Zn</strain>
    </source>
</reference>
<evidence type="ECO:0000256" key="1">
    <source>
        <dbReference type="SAM" id="MobiDB-lite"/>
    </source>
</evidence>
<proteinExistence type="predicted"/>
<sequence>MNPLSALQRDDDGQMVLKEETSESEQKMIAILQLLRAYADAGSISNPGYHSGSKS</sequence>
<dbReference type="Proteomes" id="UP000054321">
    <property type="component" value="Unassembled WGS sequence"/>
</dbReference>
<dbReference type="HOGENOM" id="CLU_3032975_0_0_1"/>
<evidence type="ECO:0000313" key="3">
    <source>
        <dbReference type="Proteomes" id="UP000054321"/>
    </source>
</evidence>
<feature type="region of interest" description="Disordered" evidence="1">
    <location>
        <begin position="1"/>
        <end position="22"/>
    </location>
</feature>
<accession>A0A0C3H4Z8</accession>